<proteinExistence type="predicted"/>
<dbReference type="AlphaFoldDB" id="A0A1Y3B4X2"/>
<protein>
    <submittedName>
        <fullName evidence="2">Uncharacterized protein</fullName>
    </submittedName>
</protein>
<sequence>DETSELFESESTWDSRIGAFSTSDYSDDYDDYDDETSSIEGVKSSISQEFSDDLFQSPESPGRIDDESDHMEVSPFTADLIRLRHERQKARFHEQQNQSRTNFDAGFLQRLQSLDSRKKLTITNKTNEKKKILISQPKPSRLPAILANYFSN</sequence>
<reference evidence="2 3" key="1">
    <citation type="submission" date="2017-03" db="EMBL/GenBank/DDBJ databases">
        <title>Genome Survey of Euroglyphus maynei.</title>
        <authorList>
            <person name="Arlian L.G."/>
            <person name="Morgan M.S."/>
            <person name="Rider S.D."/>
        </authorList>
    </citation>
    <scope>NUCLEOTIDE SEQUENCE [LARGE SCALE GENOMIC DNA]</scope>
    <source>
        <strain evidence="2">Arlian Lab</strain>
        <tissue evidence="2">Whole body</tissue>
    </source>
</reference>
<evidence type="ECO:0000313" key="2">
    <source>
        <dbReference type="EMBL" id="OTF75880.1"/>
    </source>
</evidence>
<dbReference type="Proteomes" id="UP000194236">
    <property type="component" value="Unassembled WGS sequence"/>
</dbReference>
<accession>A0A1Y3B4X2</accession>
<comment type="caution">
    <text evidence="2">The sequence shown here is derived from an EMBL/GenBank/DDBJ whole genome shotgun (WGS) entry which is preliminary data.</text>
</comment>
<dbReference type="OrthoDB" id="10628134at2759"/>
<feature type="region of interest" description="Disordered" evidence="1">
    <location>
        <begin position="18"/>
        <end position="71"/>
    </location>
</feature>
<evidence type="ECO:0000313" key="3">
    <source>
        <dbReference type="Proteomes" id="UP000194236"/>
    </source>
</evidence>
<dbReference type="EMBL" id="MUJZ01039952">
    <property type="protein sequence ID" value="OTF75880.1"/>
    <property type="molecule type" value="Genomic_DNA"/>
</dbReference>
<feature type="non-terminal residue" evidence="2">
    <location>
        <position position="1"/>
    </location>
</feature>
<organism evidence="2 3">
    <name type="scientific">Euroglyphus maynei</name>
    <name type="common">Mayne's house dust mite</name>
    <dbReference type="NCBI Taxonomy" id="6958"/>
    <lineage>
        <taxon>Eukaryota</taxon>
        <taxon>Metazoa</taxon>
        <taxon>Ecdysozoa</taxon>
        <taxon>Arthropoda</taxon>
        <taxon>Chelicerata</taxon>
        <taxon>Arachnida</taxon>
        <taxon>Acari</taxon>
        <taxon>Acariformes</taxon>
        <taxon>Sarcoptiformes</taxon>
        <taxon>Astigmata</taxon>
        <taxon>Psoroptidia</taxon>
        <taxon>Analgoidea</taxon>
        <taxon>Pyroglyphidae</taxon>
        <taxon>Pyroglyphinae</taxon>
        <taxon>Euroglyphus</taxon>
    </lineage>
</organism>
<feature type="compositionally biased region" description="Acidic residues" evidence="1">
    <location>
        <begin position="25"/>
        <end position="37"/>
    </location>
</feature>
<evidence type="ECO:0000256" key="1">
    <source>
        <dbReference type="SAM" id="MobiDB-lite"/>
    </source>
</evidence>
<keyword evidence="3" id="KW-1185">Reference proteome</keyword>
<name>A0A1Y3B4X2_EURMA</name>
<gene>
    <name evidence="2" type="ORF">BLA29_004701</name>
</gene>